<dbReference type="InterPro" id="IPR029132">
    <property type="entry name" value="CBAH/NAAA_C"/>
</dbReference>
<dbReference type="AlphaFoldDB" id="A0A067C7J1"/>
<keyword evidence="7" id="KW-1185">Reference proteome</keyword>
<dbReference type="EMBL" id="KK583224">
    <property type="protein sequence ID" value="KDO26488.1"/>
    <property type="molecule type" value="Genomic_DNA"/>
</dbReference>
<dbReference type="OrthoDB" id="63199at2759"/>
<sequence>MQVLKTVLLVATVVAGCSEFRLNSDRSVLSARTMDFQIDLDSTVEIIPRGTLVEEPIVKDCPDCADYAWTTSYGYVGFNMFGVNVATDGLNEAGLSAAWLYLVGTQYPVVNASDPRPVVTSLITYILGNFASVIDVRRGLRDVQVAEFDPVLGSLFSHGARESSYPLHVAVHDAAGASLVIEFLNGTMHLYDNPNGVMTNAPPLPTHLATLKANGVDTVPGGYDSIARFQRLSVLNHFATQPYNANTSYSASTSEQADVSLALHLIDTVTIPEPAQAHGDATQYSVVRDHTRKKLHFKSTENQVLRTIDFGQIDFNDPSTRKSLPVTFGKWFVDVTQDALASSVRSIDMPPRSMVIAKLHGLAQQTAQLHANLDTLPSYVHPDRTVASFLMGAVVGLACAVLGVVCYRAYRHRLDHHTKEYVHLA</sequence>
<keyword evidence="2" id="KW-0378">Hydrolase</keyword>
<keyword evidence="4" id="KW-0732">Signal</keyword>
<evidence type="ECO:0000313" key="6">
    <source>
        <dbReference type="EMBL" id="KDO26488.1"/>
    </source>
</evidence>
<dbReference type="RefSeq" id="XP_012202923.1">
    <property type="nucleotide sequence ID" value="XM_012347533.1"/>
</dbReference>
<protein>
    <recommendedName>
        <fullName evidence="5">Choloylglycine hydrolase/NAAA C-terminal domain-containing protein</fullName>
    </recommendedName>
</protein>
<dbReference type="Proteomes" id="UP000030745">
    <property type="component" value="Unassembled WGS sequence"/>
</dbReference>
<feature type="transmembrane region" description="Helical" evidence="3">
    <location>
        <begin position="386"/>
        <end position="410"/>
    </location>
</feature>
<dbReference type="OMA" id="TQWSIVR"/>
<comment type="similarity">
    <text evidence="1">Belongs to the peptidase C59 family.</text>
</comment>
<dbReference type="KEGG" id="spar:SPRG_08291"/>
<dbReference type="InterPro" id="IPR052193">
    <property type="entry name" value="Peptidase_C59"/>
</dbReference>
<evidence type="ECO:0000313" key="7">
    <source>
        <dbReference type="Proteomes" id="UP000030745"/>
    </source>
</evidence>
<evidence type="ECO:0000256" key="1">
    <source>
        <dbReference type="ARBA" id="ARBA00006625"/>
    </source>
</evidence>
<dbReference type="Gene3D" id="3.60.60.10">
    <property type="entry name" value="Penicillin V Acylase, Chain A"/>
    <property type="match status" value="1"/>
</dbReference>
<evidence type="ECO:0000256" key="4">
    <source>
        <dbReference type="SAM" id="SignalP"/>
    </source>
</evidence>
<dbReference type="SUPFAM" id="SSF56235">
    <property type="entry name" value="N-terminal nucleophile aminohydrolases (Ntn hydrolases)"/>
    <property type="match status" value="1"/>
</dbReference>
<organism evidence="6 7">
    <name type="scientific">Saprolegnia parasitica (strain CBS 223.65)</name>
    <dbReference type="NCBI Taxonomy" id="695850"/>
    <lineage>
        <taxon>Eukaryota</taxon>
        <taxon>Sar</taxon>
        <taxon>Stramenopiles</taxon>
        <taxon>Oomycota</taxon>
        <taxon>Saprolegniomycetes</taxon>
        <taxon>Saprolegniales</taxon>
        <taxon>Saprolegniaceae</taxon>
        <taxon>Saprolegnia</taxon>
    </lineage>
</organism>
<dbReference type="PROSITE" id="PS51257">
    <property type="entry name" value="PROKAR_LIPOPROTEIN"/>
    <property type="match status" value="1"/>
</dbReference>
<evidence type="ECO:0000259" key="5">
    <source>
        <dbReference type="Pfam" id="PF02275"/>
    </source>
</evidence>
<dbReference type="PANTHER" id="PTHR35527">
    <property type="entry name" value="CHOLOYLGLYCINE HYDROLASE"/>
    <property type="match status" value="1"/>
</dbReference>
<feature type="domain" description="Choloylglycine hydrolase/NAAA C-terminal" evidence="5">
    <location>
        <begin position="17"/>
        <end position="212"/>
    </location>
</feature>
<keyword evidence="3" id="KW-0472">Membrane</keyword>
<dbReference type="GO" id="GO:0016787">
    <property type="term" value="F:hydrolase activity"/>
    <property type="evidence" value="ECO:0007669"/>
    <property type="project" value="UniProtKB-KW"/>
</dbReference>
<dbReference type="VEuPathDB" id="FungiDB:SPRG_08291"/>
<evidence type="ECO:0000256" key="3">
    <source>
        <dbReference type="SAM" id="Phobius"/>
    </source>
</evidence>
<reference evidence="6 7" key="1">
    <citation type="journal article" date="2013" name="PLoS Genet.">
        <title>Distinctive expansion of potential virulence genes in the genome of the oomycete fish pathogen Saprolegnia parasitica.</title>
        <authorList>
            <person name="Jiang R.H."/>
            <person name="de Bruijn I."/>
            <person name="Haas B.J."/>
            <person name="Belmonte R."/>
            <person name="Lobach L."/>
            <person name="Christie J."/>
            <person name="van den Ackerveken G."/>
            <person name="Bottin A."/>
            <person name="Bulone V."/>
            <person name="Diaz-Moreno S.M."/>
            <person name="Dumas B."/>
            <person name="Fan L."/>
            <person name="Gaulin E."/>
            <person name="Govers F."/>
            <person name="Grenville-Briggs L.J."/>
            <person name="Horner N.R."/>
            <person name="Levin J.Z."/>
            <person name="Mammella M."/>
            <person name="Meijer H.J."/>
            <person name="Morris P."/>
            <person name="Nusbaum C."/>
            <person name="Oome S."/>
            <person name="Phillips A.J."/>
            <person name="van Rooyen D."/>
            <person name="Rzeszutek E."/>
            <person name="Saraiva M."/>
            <person name="Secombes C.J."/>
            <person name="Seidl M.F."/>
            <person name="Snel B."/>
            <person name="Stassen J.H."/>
            <person name="Sykes S."/>
            <person name="Tripathy S."/>
            <person name="van den Berg H."/>
            <person name="Vega-Arreguin J.C."/>
            <person name="Wawra S."/>
            <person name="Young S.K."/>
            <person name="Zeng Q."/>
            <person name="Dieguez-Uribeondo J."/>
            <person name="Russ C."/>
            <person name="Tyler B.M."/>
            <person name="van West P."/>
        </authorList>
    </citation>
    <scope>NUCLEOTIDE SEQUENCE [LARGE SCALE GENOMIC DNA]</scope>
    <source>
        <strain evidence="6 7">CBS 223.65</strain>
    </source>
</reference>
<dbReference type="InterPro" id="IPR029055">
    <property type="entry name" value="Ntn_hydrolases_N"/>
</dbReference>
<feature type="signal peptide" evidence="4">
    <location>
        <begin position="1"/>
        <end position="19"/>
    </location>
</feature>
<dbReference type="PANTHER" id="PTHR35527:SF2">
    <property type="entry name" value="HYDROLASE"/>
    <property type="match status" value="1"/>
</dbReference>
<keyword evidence="3" id="KW-1133">Transmembrane helix</keyword>
<dbReference type="GeneID" id="24130521"/>
<accession>A0A067C7J1</accession>
<gene>
    <name evidence="6" type="ORF">SPRG_08291</name>
</gene>
<dbReference type="Pfam" id="PF02275">
    <property type="entry name" value="CBAH"/>
    <property type="match status" value="1"/>
</dbReference>
<keyword evidence="3" id="KW-0812">Transmembrane</keyword>
<evidence type="ECO:0000256" key="2">
    <source>
        <dbReference type="ARBA" id="ARBA00022801"/>
    </source>
</evidence>
<feature type="chain" id="PRO_5001634228" description="Choloylglycine hydrolase/NAAA C-terminal domain-containing protein" evidence="4">
    <location>
        <begin position="20"/>
        <end position="425"/>
    </location>
</feature>
<proteinExistence type="inferred from homology"/>
<name>A0A067C7J1_SAPPC</name>